<evidence type="ECO:0000259" key="6">
    <source>
        <dbReference type="Pfam" id="PF07699"/>
    </source>
</evidence>
<organism evidence="8 9">
    <name type="scientific">Carpediemonas membranifera</name>
    <dbReference type="NCBI Taxonomy" id="201153"/>
    <lineage>
        <taxon>Eukaryota</taxon>
        <taxon>Metamonada</taxon>
        <taxon>Carpediemonas-like organisms</taxon>
        <taxon>Carpediemonas</taxon>
    </lineage>
</organism>
<evidence type="ECO:0000256" key="2">
    <source>
        <dbReference type="SAM" id="Coils"/>
    </source>
</evidence>
<keyword evidence="1 5" id="KW-0732">Signal</keyword>
<feature type="transmembrane region" description="Helical" evidence="4">
    <location>
        <begin position="1174"/>
        <end position="1192"/>
    </location>
</feature>
<dbReference type="InterPro" id="IPR028081">
    <property type="entry name" value="Leu-bd"/>
</dbReference>
<evidence type="ECO:0000256" key="5">
    <source>
        <dbReference type="SAM" id="SignalP"/>
    </source>
</evidence>
<keyword evidence="9" id="KW-1185">Reference proteome</keyword>
<dbReference type="Pfam" id="PF07699">
    <property type="entry name" value="Ephrin_rec_like"/>
    <property type="match status" value="1"/>
</dbReference>
<dbReference type="Proteomes" id="UP000717585">
    <property type="component" value="Unassembled WGS sequence"/>
</dbReference>
<keyword evidence="4" id="KW-0472">Membrane</keyword>
<evidence type="ECO:0000313" key="8">
    <source>
        <dbReference type="EMBL" id="KAG9397053.1"/>
    </source>
</evidence>
<feature type="transmembrane region" description="Helical" evidence="4">
    <location>
        <begin position="1122"/>
        <end position="1149"/>
    </location>
</feature>
<comment type="caution">
    <text evidence="8">The sequence shown here is derived from an EMBL/GenBank/DDBJ whole genome shotgun (WGS) entry which is preliminary data.</text>
</comment>
<proteinExistence type="predicted"/>
<dbReference type="Pfam" id="PF13458">
    <property type="entry name" value="Peripla_BP_6"/>
    <property type="match status" value="2"/>
</dbReference>
<feature type="transmembrane region" description="Helical" evidence="4">
    <location>
        <begin position="1199"/>
        <end position="1220"/>
    </location>
</feature>
<dbReference type="EMBL" id="JAHDYR010000004">
    <property type="protein sequence ID" value="KAG9397053.1"/>
    <property type="molecule type" value="Genomic_DNA"/>
</dbReference>
<feature type="region of interest" description="Disordered" evidence="3">
    <location>
        <begin position="1544"/>
        <end position="1585"/>
    </location>
</feature>
<evidence type="ECO:0000256" key="1">
    <source>
        <dbReference type="ARBA" id="ARBA00022729"/>
    </source>
</evidence>
<feature type="transmembrane region" description="Helical" evidence="4">
    <location>
        <begin position="1430"/>
        <end position="1459"/>
    </location>
</feature>
<dbReference type="InterPro" id="IPR011641">
    <property type="entry name" value="Tyr-kin_ephrin_A/B_rcpt-like"/>
</dbReference>
<dbReference type="InterPro" id="IPR028082">
    <property type="entry name" value="Peripla_BP_I"/>
</dbReference>
<feature type="compositionally biased region" description="Polar residues" evidence="3">
    <location>
        <begin position="1555"/>
        <end position="1584"/>
    </location>
</feature>
<feature type="transmembrane region" description="Helical" evidence="4">
    <location>
        <begin position="1370"/>
        <end position="1391"/>
    </location>
</feature>
<feature type="transmembrane region" description="Helical" evidence="4">
    <location>
        <begin position="1034"/>
        <end position="1056"/>
    </location>
</feature>
<dbReference type="PANTHER" id="PTHR47235:SF1">
    <property type="entry name" value="BLR6548 PROTEIN"/>
    <property type="match status" value="1"/>
</dbReference>
<evidence type="ECO:0000313" key="9">
    <source>
        <dbReference type="Proteomes" id="UP000717585"/>
    </source>
</evidence>
<dbReference type="SUPFAM" id="SSF53822">
    <property type="entry name" value="Periplasmic binding protein-like I"/>
    <property type="match status" value="2"/>
</dbReference>
<dbReference type="SMART" id="SM01411">
    <property type="entry name" value="Ephrin_rec_like"/>
    <property type="match status" value="3"/>
</dbReference>
<feature type="domain" description="Leucine-binding protein" evidence="7">
    <location>
        <begin position="431"/>
        <end position="775"/>
    </location>
</feature>
<feature type="transmembrane region" description="Helical" evidence="4">
    <location>
        <begin position="1063"/>
        <end position="1082"/>
    </location>
</feature>
<protein>
    <submittedName>
        <fullName evidence="8">ABC transporter substrate-binding protein</fullName>
    </submittedName>
</protein>
<feature type="transmembrane region" description="Helical" evidence="4">
    <location>
        <begin position="1398"/>
        <end position="1418"/>
    </location>
</feature>
<feature type="signal peptide" evidence="5">
    <location>
        <begin position="1"/>
        <end position="26"/>
    </location>
</feature>
<dbReference type="InterPro" id="IPR009030">
    <property type="entry name" value="Growth_fac_rcpt_cys_sf"/>
</dbReference>
<dbReference type="Gene3D" id="2.10.50.10">
    <property type="entry name" value="Tumor Necrosis Factor Receptor, subunit A, domain 2"/>
    <property type="match status" value="2"/>
</dbReference>
<dbReference type="Gene3D" id="3.40.50.2300">
    <property type="match status" value="4"/>
</dbReference>
<dbReference type="SUPFAM" id="SSF57184">
    <property type="entry name" value="Growth factor receptor domain"/>
    <property type="match status" value="1"/>
</dbReference>
<feature type="transmembrane region" description="Helical" evidence="4">
    <location>
        <begin position="1344"/>
        <end position="1364"/>
    </location>
</feature>
<feature type="domain" description="Leucine-binding protein" evidence="7">
    <location>
        <begin position="30"/>
        <end position="389"/>
    </location>
</feature>
<reference evidence="8" key="1">
    <citation type="submission" date="2021-05" db="EMBL/GenBank/DDBJ databases">
        <title>A free-living protist that lacks canonical eukaryotic 1 DNA replication and segregation systems.</title>
        <authorList>
            <person name="Salas-Leiva D.E."/>
            <person name="Tromer E.C."/>
            <person name="Curtis B.A."/>
            <person name="Jerlstrom-Hultqvist J."/>
            <person name="Kolisko M."/>
            <person name="Yi Z."/>
            <person name="Salas-Leiva J.S."/>
            <person name="Gallot-Lavallee L."/>
            <person name="Kops G.J.P.L."/>
            <person name="Archibald J.M."/>
            <person name="Simpson A.G.B."/>
            <person name="Roger A.J."/>
        </authorList>
    </citation>
    <scope>NUCLEOTIDE SEQUENCE</scope>
    <source>
        <strain evidence="8">BICM</strain>
    </source>
</reference>
<keyword evidence="4" id="KW-0812">Transmembrane</keyword>
<feature type="transmembrane region" description="Helical" evidence="4">
    <location>
        <begin position="1088"/>
        <end position="1110"/>
    </location>
</feature>
<feature type="compositionally biased region" description="Low complexity" evidence="3">
    <location>
        <begin position="1283"/>
        <end position="1310"/>
    </location>
</feature>
<evidence type="ECO:0000256" key="4">
    <source>
        <dbReference type="SAM" id="Phobius"/>
    </source>
</evidence>
<evidence type="ECO:0000256" key="3">
    <source>
        <dbReference type="SAM" id="MobiDB-lite"/>
    </source>
</evidence>
<dbReference type="OrthoDB" id="448697at2759"/>
<evidence type="ECO:0000259" key="7">
    <source>
        <dbReference type="Pfam" id="PF13458"/>
    </source>
</evidence>
<name>A0A8J6B751_9EUKA</name>
<feature type="chain" id="PRO_5035159935" evidence="5">
    <location>
        <begin position="27"/>
        <end position="1639"/>
    </location>
</feature>
<feature type="coiled-coil region" evidence="2">
    <location>
        <begin position="1510"/>
        <end position="1537"/>
    </location>
</feature>
<feature type="transmembrane region" description="Helical" evidence="4">
    <location>
        <begin position="1232"/>
        <end position="1253"/>
    </location>
</feature>
<feature type="compositionally biased region" description="Basic and acidic residues" evidence="3">
    <location>
        <begin position="1270"/>
        <end position="1282"/>
    </location>
</feature>
<gene>
    <name evidence="8" type="ORF">J8273_1410</name>
</gene>
<keyword evidence="4" id="KW-1133">Transmembrane helix</keyword>
<dbReference type="PANTHER" id="PTHR47235">
    <property type="entry name" value="BLR6548 PROTEIN"/>
    <property type="match status" value="1"/>
</dbReference>
<feature type="domain" description="Tyrosine-protein kinase ephrin type A/B receptor-like" evidence="6">
    <location>
        <begin position="867"/>
        <end position="908"/>
    </location>
</feature>
<feature type="region of interest" description="Disordered" evidence="3">
    <location>
        <begin position="1270"/>
        <end position="1310"/>
    </location>
</feature>
<accession>A0A8J6B751</accession>
<keyword evidence="2" id="KW-0175">Coiled coil</keyword>
<sequence length="1639" mass="176434">MRSPNGIKTGSFSVIYFLALLSLSFALTSITFGQSCALSGASASLGTDMEAGITIAFNKFNAEQTNFELSLISKDDGYTPLNTTTNTLQFIADGVFGLIGYTGTPTTKTIYDTAINAGLPLIGSFTGGRFLRDPFEPLAVNIRAGYDDEVLAVVEYLVGHGRTTIATFVQADAFGQAGLDALVLALEPYKLPVMASGMYERNTVDVEPGVAAMLDELDGLQPDAVIMIGTAYALAKTVSILQPDMPHTIFYTVSFVGSEIFADELINNYDVDLTNVVVSQVTPFFADAGFAAYEQFMTDLAMYNATATPSFTTMEGWLVGTVVTMTLARMTSVASLTVSSFLDTVYTTGLFHVSDIQVGPFGYECEGDVDFTGCSCSQGMHHVYLSTINATGSYTLLSTHYFDYCGAINADDRTPALLVGQSAPLTEGVVLAEVGRGLRAGAAAAFKEANDAGVLPFPIVLLSIDDSYVVENTLAAVDKLVNVYNVSALINQVGSSMTAAIVPEFTNVSGTIRPVVGAYTGARLLRSESTMINVRASYDAEVNIMVRHAMSAGRITQFVLLRQDDGYGQAGEDALALALSYHGMATIAVGTYARGTTDVTAAVSTVFESGAIDMAHSFAVILIATVDAAVAFIEAGAAPMNTAQNYNAWWYSPSINLKGLSARTGTQIDSGAISRVYVTNVVPLPSEFPVSFDEELHSLMFEGTSVMAAIEGYLAASLFVQLVSRAGIRSASAATGESILEAADGAFTVGGLTASLSRDPECNQALKQVQLLQVRGSSGAITDYHQVSVGGEDWLSFSACTVYDELKPAECDSGYEPDYADSQYVPTICVECKPGFSSADGAACLPCSAGTYAKTVATSECTPCAGGTYQDRPEGIYCVPCDRFSYSADTGATSCLACPDNSMTASTGQVELGACTCRGGYYGNASIEACTACPDGATCCADASCLYGVVDPLPQPGYYKYDRDTFLACIPADACLGSVAQYGDDVTADEDTANRCAEGYGSFNCGQCDSDHYRKDGKCNQCSGNVIIDTIRGVGLLVLTFTAAFIACVTSTMLQLSAPTVDIVFDFLCLCSIISLINVDWPSTLDGFFTYTAIFTLNIDAFAVSCVPLLSAVFTSLYGRAMVWLLIPVLYIAVCIVCFVLCTLLSFVLTKPDLMTETNISNYDAFRTVIGSPGYLYTTLVASFVRFLMFYFPGMLVQLVSPLICTTEGGIAFNTTMPYVQCSGTTWGVWRVILMALIGFLGVVPIAIFLMSLTRIRKIRHSVNLARHQKEEKKLAKKRGDDSSSVGSGHSGSGTSSDSRSTARSGGSSASSAFSITRHISTDSTGYYRHSIWPAIVSFKTGTFFVFNLFQLRVVVITLVIVLFDTAVTRIIVAILIITLYMTIILFTRAYNKMHHTIASAIAHLALVGILAIGLMSTDSQWSDALSEGALIVSMAVMVAVITPFFIADLRFLLPIAIVKSMGDLLRMRAIEFEAGRRIIRFAEATYDNIYMTVYSINDGYLEWRRRRWNKAAEKRLEKERKERAKAKARADRIDQKRRVLETFNSPGHGRDRLSVTNKSVTSMTERSDVTASMSARFSETPVSPQMLMERRQKERAELGTITPHFMPVGRSDRSPRDQDYTMTLELDLPEGILEEFES</sequence>